<reference evidence="13 14" key="1">
    <citation type="submission" date="2019-08" db="EMBL/GenBank/DDBJ databases">
        <authorList>
            <person name="Shi S."/>
        </authorList>
    </citation>
    <scope>NUCLEOTIDE SEQUENCE [LARGE SCALE GENOMIC DNA]</scope>
    <source>
        <strain evidence="13 14">GY10130</strain>
    </source>
</reference>
<dbReference type="GO" id="GO:0009229">
    <property type="term" value="P:thiamine diphosphate biosynthetic process"/>
    <property type="evidence" value="ECO:0007669"/>
    <property type="project" value="UniProtKB-UniRule"/>
</dbReference>
<dbReference type="InterPro" id="IPR036206">
    <property type="entry name" value="ThiamineP_synth_sf"/>
</dbReference>
<dbReference type="RefSeq" id="WP_147921308.1">
    <property type="nucleotide sequence ID" value="NZ_VRTY01000025.1"/>
</dbReference>
<comment type="catalytic activity">
    <reaction evidence="6 9 10">
        <text>4-methyl-5-(2-phosphooxyethyl)-thiazole + 4-amino-2-methyl-5-(diphosphooxymethyl)pyrimidine + H(+) = thiamine phosphate + diphosphate</text>
        <dbReference type="Rhea" id="RHEA:22328"/>
        <dbReference type="ChEBI" id="CHEBI:15378"/>
        <dbReference type="ChEBI" id="CHEBI:33019"/>
        <dbReference type="ChEBI" id="CHEBI:37575"/>
        <dbReference type="ChEBI" id="CHEBI:57841"/>
        <dbReference type="ChEBI" id="CHEBI:58296"/>
        <dbReference type="EC" id="2.5.1.3"/>
    </reaction>
</comment>
<dbReference type="GO" id="GO:0004789">
    <property type="term" value="F:thiamine-phosphate diphosphorylase activity"/>
    <property type="evidence" value="ECO:0007669"/>
    <property type="project" value="UniProtKB-UniRule"/>
</dbReference>
<feature type="binding site" evidence="9">
    <location>
        <position position="90"/>
    </location>
    <ligand>
        <name>Mg(2+)</name>
        <dbReference type="ChEBI" id="CHEBI:18420"/>
    </ligand>
</feature>
<feature type="binding site" evidence="9">
    <location>
        <position position="109"/>
    </location>
    <ligand>
        <name>4-amino-2-methyl-5-(diphosphooxymethyl)pyrimidine</name>
        <dbReference type="ChEBI" id="CHEBI:57841"/>
    </ligand>
</feature>
<name>A0A5C8KAI2_9BACT</name>
<comment type="caution">
    <text evidence="13">The sequence shown here is derived from an EMBL/GenBank/DDBJ whole genome shotgun (WGS) entry which is preliminary data.</text>
</comment>
<keyword evidence="4 9" id="KW-0460">Magnesium</keyword>
<dbReference type="Gene3D" id="3.20.20.70">
    <property type="entry name" value="Aldolase class I"/>
    <property type="match status" value="1"/>
</dbReference>
<dbReference type="EC" id="2.5.1.3" evidence="9"/>
<feature type="binding site" evidence="9">
    <location>
        <begin position="38"/>
        <end position="42"/>
    </location>
    <ligand>
        <name>4-amino-2-methyl-5-(diphosphooxymethyl)pyrimidine</name>
        <dbReference type="ChEBI" id="CHEBI:57841"/>
    </ligand>
</feature>
<evidence type="ECO:0000313" key="13">
    <source>
        <dbReference type="EMBL" id="TXK48051.1"/>
    </source>
</evidence>
<comment type="catalytic activity">
    <reaction evidence="8 9 10">
        <text>2-[(2R,5Z)-2-carboxy-4-methylthiazol-5(2H)-ylidene]ethyl phosphate + 4-amino-2-methyl-5-(diphosphooxymethyl)pyrimidine + 2 H(+) = thiamine phosphate + CO2 + diphosphate</text>
        <dbReference type="Rhea" id="RHEA:47844"/>
        <dbReference type="ChEBI" id="CHEBI:15378"/>
        <dbReference type="ChEBI" id="CHEBI:16526"/>
        <dbReference type="ChEBI" id="CHEBI:33019"/>
        <dbReference type="ChEBI" id="CHEBI:37575"/>
        <dbReference type="ChEBI" id="CHEBI:57841"/>
        <dbReference type="ChEBI" id="CHEBI:62899"/>
        <dbReference type="EC" id="2.5.1.3"/>
    </reaction>
</comment>
<dbReference type="CDD" id="cd00564">
    <property type="entry name" value="TMP_TenI"/>
    <property type="match status" value="1"/>
</dbReference>
<evidence type="ECO:0000256" key="3">
    <source>
        <dbReference type="ARBA" id="ARBA00022723"/>
    </source>
</evidence>
<dbReference type="AlphaFoldDB" id="A0A5C8KAI2"/>
<keyword evidence="3 9" id="KW-0479">Metal-binding</keyword>
<comment type="cofactor">
    <cofactor evidence="9">
        <name>Mg(2+)</name>
        <dbReference type="ChEBI" id="CHEBI:18420"/>
    </cofactor>
    <text evidence="9">Binds 1 Mg(2+) ion per subunit.</text>
</comment>
<evidence type="ECO:0000256" key="4">
    <source>
        <dbReference type="ARBA" id="ARBA00022842"/>
    </source>
</evidence>
<dbReference type="OrthoDB" id="9812206at2"/>
<organism evidence="13 14">
    <name type="scientific">Pontibacter qinzhouensis</name>
    <dbReference type="NCBI Taxonomy" id="2603253"/>
    <lineage>
        <taxon>Bacteria</taxon>
        <taxon>Pseudomonadati</taxon>
        <taxon>Bacteroidota</taxon>
        <taxon>Cytophagia</taxon>
        <taxon>Cytophagales</taxon>
        <taxon>Hymenobacteraceae</taxon>
        <taxon>Pontibacter</taxon>
    </lineage>
</organism>
<comment type="similarity">
    <text evidence="9 10">Belongs to the thiamine-phosphate synthase family.</text>
</comment>
<dbReference type="GO" id="GO:0009228">
    <property type="term" value="P:thiamine biosynthetic process"/>
    <property type="evidence" value="ECO:0007669"/>
    <property type="project" value="UniProtKB-KW"/>
</dbReference>
<dbReference type="GO" id="GO:0000287">
    <property type="term" value="F:magnesium ion binding"/>
    <property type="evidence" value="ECO:0007669"/>
    <property type="project" value="UniProtKB-UniRule"/>
</dbReference>
<dbReference type="Proteomes" id="UP000321926">
    <property type="component" value="Unassembled WGS sequence"/>
</dbReference>
<feature type="binding site" evidence="9">
    <location>
        <begin position="186"/>
        <end position="187"/>
    </location>
    <ligand>
        <name>2-[(2R,5Z)-2-carboxy-4-methylthiazol-5(2H)-ylidene]ethyl phosphate</name>
        <dbReference type="ChEBI" id="CHEBI:62899"/>
    </ligand>
</feature>
<keyword evidence="14" id="KW-1185">Reference proteome</keyword>
<dbReference type="InterPro" id="IPR013785">
    <property type="entry name" value="Aldolase_TIM"/>
</dbReference>
<dbReference type="PANTHER" id="PTHR20857:SF23">
    <property type="entry name" value="THIAMINE BIOSYNTHETIC BIFUNCTIONAL ENZYME"/>
    <property type="match status" value="1"/>
</dbReference>
<evidence type="ECO:0000256" key="6">
    <source>
        <dbReference type="ARBA" id="ARBA00047334"/>
    </source>
</evidence>
<sequence length="216" mass="23400">MRPFSYKLYLVTDEAACLGRDLVSVVEAAVKGGVDMVQLREKDLPDAAFLAKALRLKEMLDRYQVPLIINDNLKVAVQCGAMGIHVGNNDMTPESILKHWTTCGTLGYSLEYEEHLQSTSAQLADYLALSPVFETPTKTDTVTAWGLEGISRIREQTAKPLVAIGQVSAANAGAILQAGADCLAVVSAICSAPDPSYAAEILRNEIEKHARPDRKI</sequence>
<dbReference type="Pfam" id="PF02581">
    <property type="entry name" value="TMP-TENI"/>
    <property type="match status" value="1"/>
</dbReference>
<keyword evidence="2 9" id="KW-0808">Transferase</keyword>
<keyword evidence="5 9" id="KW-0784">Thiamine biosynthesis</keyword>
<accession>A0A5C8KAI2</accession>
<feature type="binding site" evidence="9">
    <location>
        <position position="138"/>
    </location>
    <ligand>
        <name>4-amino-2-methyl-5-(diphosphooxymethyl)pyrimidine</name>
        <dbReference type="ChEBI" id="CHEBI:57841"/>
    </ligand>
</feature>
<dbReference type="UniPathway" id="UPA00060">
    <property type="reaction ID" value="UER00141"/>
</dbReference>
<dbReference type="NCBIfam" id="TIGR00693">
    <property type="entry name" value="thiE"/>
    <property type="match status" value="1"/>
</dbReference>
<feature type="binding site" evidence="9">
    <location>
        <position position="70"/>
    </location>
    <ligand>
        <name>4-amino-2-methyl-5-(diphosphooxymethyl)pyrimidine</name>
        <dbReference type="ChEBI" id="CHEBI:57841"/>
    </ligand>
</feature>
<feature type="domain" description="Thiamine phosphate synthase/TenI" evidence="12">
    <location>
        <begin position="8"/>
        <end position="189"/>
    </location>
</feature>
<dbReference type="PANTHER" id="PTHR20857">
    <property type="entry name" value="THIAMINE-PHOSPHATE PYROPHOSPHORYLASE"/>
    <property type="match status" value="1"/>
</dbReference>
<dbReference type="HAMAP" id="MF_00097">
    <property type="entry name" value="TMP_synthase"/>
    <property type="match status" value="1"/>
</dbReference>
<comment type="function">
    <text evidence="9">Condenses 4-methyl-5-(beta-hydroxyethyl)thiazole monophosphate (THZ-P) and 2-methyl-4-amino-5-hydroxymethyl pyrimidine pyrophosphate (HMP-PP) to form thiamine monophosphate (TMP).</text>
</comment>
<protein>
    <recommendedName>
        <fullName evidence="9">Thiamine-phosphate synthase</fullName>
        <shortName evidence="9">TP synthase</shortName>
        <shortName evidence="9">TPS</shortName>
        <ecNumber evidence="9">2.5.1.3</ecNumber>
    </recommendedName>
    <alternativeName>
        <fullName evidence="9">Thiamine-phosphate pyrophosphorylase</fullName>
        <shortName evidence="9">TMP pyrophosphorylase</shortName>
        <shortName evidence="9">TMP-PPase</shortName>
    </alternativeName>
</protein>
<proteinExistence type="inferred from homology"/>
<evidence type="ECO:0000256" key="8">
    <source>
        <dbReference type="ARBA" id="ARBA00047883"/>
    </source>
</evidence>
<evidence type="ECO:0000256" key="10">
    <source>
        <dbReference type="RuleBase" id="RU003826"/>
    </source>
</evidence>
<gene>
    <name evidence="9 13" type="primary">thiE</name>
    <name evidence="13" type="ORF">FVR03_08450</name>
</gene>
<evidence type="ECO:0000256" key="5">
    <source>
        <dbReference type="ARBA" id="ARBA00022977"/>
    </source>
</evidence>
<dbReference type="GO" id="GO:0005737">
    <property type="term" value="C:cytoplasm"/>
    <property type="evidence" value="ECO:0007669"/>
    <property type="project" value="TreeGrafter"/>
</dbReference>
<evidence type="ECO:0000256" key="2">
    <source>
        <dbReference type="ARBA" id="ARBA00022679"/>
    </source>
</evidence>
<evidence type="ECO:0000256" key="11">
    <source>
        <dbReference type="RuleBase" id="RU004253"/>
    </source>
</evidence>
<comment type="pathway">
    <text evidence="1 9 11">Cofactor biosynthesis; thiamine diphosphate biosynthesis; thiamine phosphate from 4-amino-2-methyl-5-diphosphomethylpyrimidine and 4-methyl-5-(2-phosphoethyl)-thiazole: step 1/1.</text>
</comment>
<comment type="catalytic activity">
    <reaction evidence="7 9 10">
        <text>2-(2-carboxy-4-methylthiazol-5-yl)ethyl phosphate + 4-amino-2-methyl-5-(diphosphooxymethyl)pyrimidine + 2 H(+) = thiamine phosphate + CO2 + diphosphate</text>
        <dbReference type="Rhea" id="RHEA:47848"/>
        <dbReference type="ChEBI" id="CHEBI:15378"/>
        <dbReference type="ChEBI" id="CHEBI:16526"/>
        <dbReference type="ChEBI" id="CHEBI:33019"/>
        <dbReference type="ChEBI" id="CHEBI:37575"/>
        <dbReference type="ChEBI" id="CHEBI:57841"/>
        <dbReference type="ChEBI" id="CHEBI:62890"/>
        <dbReference type="EC" id="2.5.1.3"/>
    </reaction>
</comment>
<dbReference type="InterPro" id="IPR034291">
    <property type="entry name" value="TMP_synthase"/>
</dbReference>
<feature type="binding site" evidence="9">
    <location>
        <begin position="135"/>
        <end position="137"/>
    </location>
    <ligand>
        <name>2-[(2R,5Z)-2-carboxy-4-methylthiazol-5(2H)-ylidene]ethyl phosphate</name>
        <dbReference type="ChEBI" id="CHEBI:62899"/>
    </ligand>
</feature>
<evidence type="ECO:0000256" key="7">
    <source>
        <dbReference type="ARBA" id="ARBA00047851"/>
    </source>
</evidence>
<dbReference type="EMBL" id="VRTY01000025">
    <property type="protein sequence ID" value="TXK48051.1"/>
    <property type="molecule type" value="Genomic_DNA"/>
</dbReference>
<dbReference type="SUPFAM" id="SSF51391">
    <property type="entry name" value="Thiamin phosphate synthase"/>
    <property type="match status" value="1"/>
</dbReference>
<comment type="caution">
    <text evidence="9">Lacks conserved residue(s) required for the propagation of feature annotation.</text>
</comment>
<dbReference type="InterPro" id="IPR022998">
    <property type="entry name" value="ThiamineP_synth_TenI"/>
</dbReference>
<evidence type="ECO:0000256" key="1">
    <source>
        <dbReference type="ARBA" id="ARBA00005165"/>
    </source>
</evidence>
<feature type="binding site" evidence="9">
    <location>
        <position position="71"/>
    </location>
    <ligand>
        <name>Mg(2+)</name>
        <dbReference type="ChEBI" id="CHEBI:18420"/>
    </ligand>
</feature>
<evidence type="ECO:0000259" key="12">
    <source>
        <dbReference type="Pfam" id="PF02581"/>
    </source>
</evidence>
<evidence type="ECO:0000256" key="9">
    <source>
        <dbReference type="HAMAP-Rule" id="MF_00097"/>
    </source>
</evidence>
<evidence type="ECO:0000313" key="14">
    <source>
        <dbReference type="Proteomes" id="UP000321926"/>
    </source>
</evidence>